<dbReference type="SUPFAM" id="SSF47336">
    <property type="entry name" value="ACP-like"/>
    <property type="match status" value="1"/>
</dbReference>
<dbReference type="PANTHER" id="PTHR45398">
    <property type="match status" value="1"/>
</dbReference>
<evidence type="ECO:0000256" key="1">
    <source>
        <dbReference type="ARBA" id="ARBA00001957"/>
    </source>
</evidence>
<evidence type="ECO:0000313" key="5">
    <source>
        <dbReference type="EMBL" id="MFB9579878.1"/>
    </source>
</evidence>
<dbReference type="PROSITE" id="PS00012">
    <property type="entry name" value="PHOSPHOPANTETHEINE"/>
    <property type="match status" value="1"/>
</dbReference>
<dbReference type="InterPro" id="IPR009081">
    <property type="entry name" value="PP-bd_ACP"/>
</dbReference>
<dbReference type="EMBL" id="JBHMCG010000247">
    <property type="protein sequence ID" value="MFB9579878.1"/>
    <property type="molecule type" value="Genomic_DNA"/>
</dbReference>
<dbReference type="Proteomes" id="UP001589710">
    <property type="component" value="Unassembled WGS sequence"/>
</dbReference>
<keyword evidence="6" id="KW-1185">Reference proteome</keyword>
<dbReference type="SUPFAM" id="SSF52777">
    <property type="entry name" value="CoA-dependent acyltransferases"/>
    <property type="match status" value="2"/>
</dbReference>
<organism evidence="5 6">
    <name type="scientific">Streptomyces yanii</name>
    <dbReference type="NCBI Taxonomy" id="78510"/>
    <lineage>
        <taxon>Bacteria</taxon>
        <taxon>Bacillati</taxon>
        <taxon>Actinomycetota</taxon>
        <taxon>Actinomycetes</taxon>
        <taxon>Kitasatosporales</taxon>
        <taxon>Streptomycetaceae</taxon>
        <taxon>Streptomyces</taxon>
    </lineage>
</organism>
<dbReference type="InterPro" id="IPR006162">
    <property type="entry name" value="Ppantetheine_attach_site"/>
</dbReference>
<dbReference type="Gene3D" id="3.30.300.30">
    <property type="match status" value="1"/>
</dbReference>
<dbReference type="Pfam" id="PF00668">
    <property type="entry name" value="Condensation"/>
    <property type="match status" value="1"/>
</dbReference>
<dbReference type="InterPro" id="IPR045851">
    <property type="entry name" value="AMP-bd_C_sf"/>
</dbReference>
<proteinExistence type="predicted"/>
<feature type="non-terminal residue" evidence="5">
    <location>
        <position position="470"/>
    </location>
</feature>
<dbReference type="InterPro" id="IPR025110">
    <property type="entry name" value="AMP-bd_C"/>
</dbReference>
<dbReference type="SUPFAM" id="SSF56801">
    <property type="entry name" value="Acetyl-CoA synthetase-like"/>
    <property type="match status" value="1"/>
</dbReference>
<feature type="domain" description="Carrier" evidence="4">
    <location>
        <begin position="93"/>
        <end position="168"/>
    </location>
</feature>
<keyword evidence="3" id="KW-0597">Phosphoprotein</keyword>
<evidence type="ECO:0000256" key="3">
    <source>
        <dbReference type="ARBA" id="ARBA00022553"/>
    </source>
</evidence>
<dbReference type="InterPro" id="IPR023213">
    <property type="entry name" value="CAT-like_dom_sf"/>
</dbReference>
<dbReference type="Gene3D" id="3.30.559.10">
    <property type="entry name" value="Chloramphenicol acetyltransferase-like domain"/>
    <property type="match status" value="1"/>
</dbReference>
<evidence type="ECO:0000259" key="4">
    <source>
        <dbReference type="PROSITE" id="PS50075"/>
    </source>
</evidence>
<evidence type="ECO:0000256" key="2">
    <source>
        <dbReference type="ARBA" id="ARBA00022450"/>
    </source>
</evidence>
<dbReference type="InterPro" id="IPR001242">
    <property type="entry name" value="Condensation_dom"/>
</dbReference>
<comment type="cofactor">
    <cofactor evidence="1">
        <name>pantetheine 4'-phosphate</name>
        <dbReference type="ChEBI" id="CHEBI:47942"/>
    </cofactor>
</comment>
<reference evidence="5 6" key="1">
    <citation type="submission" date="2024-09" db="EMBL/GenBank/DDBJ databases">
        <authorList>
            <person name="Sun Q."/>
            <person name="Mori K."/>
        </authorList>
    </citation>
    <scope>NUCLEOTIDE SEQUENCE [LARGE SCALE GENOMIC DNA]</scope>
    <source>
        <strain evidence="5 6">JCM 3331</strain>
    </source>
</reference>
<accession>A0ABV5RPS0</accession>
<sequence length="470" mass="50464">VALVGHPLVRGAAVLVQGEAASRRLVAYVVSDGPVDSGELRAFLGERLPGHMVPGVFVPLEVLPLSPNGKVDRGALGALPWMDHAVDGRDFVAPRSEVEERLAGIWESVLGTGRPVGVHDDFFSLGGDSILSLQVIFRAKQCGLFFTVKQLFEFQTIAELALVVERQDAAPVRAEQGLVTGAVELTPVQRWFFEQEFVAAQHVNQSVLTEVDPGLSSGQWERVVGCLLEQHDGLRTRFVREGDGWRAEVAGVPEAVPWQVHDLSSCPSGEWEERLREIAGRVQAGLSLSDGPLFCAVLFTGVPGRADRLLLVAHHLVVDVVSWRILLEDLQVLVGLVRQGREPVLPAKSSSWQQWAGRLCQEALSASTVGEVSYWSEQAGAVGELPLDGRGAGGNTVGGSRVLRAVLGAGETRALLRDVPAVFNSRVNDVLLTGVAAAVGAWTGDGHVRVDVEGHGREDLFGDLDVSRTT</sequence>
<feature type="non-terminal residue" evidence="5">
    <location>
        <position position="1"/>
    </location>
</feature>
<gene>
    <name evidence="5" type="ORF">ACFFTL_48485</name>
</gene>
<keyword evidence="2" id="KW-0596">Phosphopantetheine</keyword>
<comment type="caution">
    <text evidence="5">The sequence shown here is derived from an EMBL/GenBank/DDBJ whole genome shotgun (WGS) entry which is preliminary data.</text>
</comment>
<dbReference type="RefSeq" id="WP_386145514.1">
    <property type="nucleotide sequence ID" value="NZ_JBHMCG010000247.1"/>
</dbReference>
<dbReference type="PANTHER" id="PTHR45398:SF1">
    <property type="entry name" value="ENZYME, PUTATIVE (JCVI)-RELATED"/>
    <property type="match status" value="1"/>
</dbReference>
<dbReference type="Gene3D" id="1.10.1200.10">
    <property type="entry name" value="ACP-like"/>
    <property type="match status" value="1"/>
</dbReference>
<dbReference type="Pfam" id="PF13193">
    <property type="entry name" value="AMP-binding_C"/>
    <property type="match status" value="1"/>
</dbReference>
<name>A0ABV5RPS0_9ACTN</name>
<dbReference type="PROSITE" id="PS50075">
    <property type="entry name" value="CARRIER"/>
    <property type="match status" value="1"/>
</dbReference>
<evidence type="ECO:0000313" key="6">
    <source>
        <dbReference type="Proteomes" id="UP001589710"/>
    </source>
</evidence>
<dbReference type="InterPro" id="IPR036736">
    <property type="entry name" value="ACP-like_sf"/>
</dbReference>
<dbReference type="Pfam" id="PF00550">
    <property type="entry name" value="PP-binding"/>
    <property type="match status" value="1"/>
</dbReference>
<dbReference type="Gene3D" id="3.30.559.30">
    <property type="entry name" value="Nonribosomal peptide synthetase, condensation domain"/>
    <property type="match status" value="1"/>
</dbReference>
<protein>
    <submittedName>
        <fullName evidence="5">Condensation domain-containing protein</fullName>
    </submittedName>
</protein>